<proteinExistence type="predicted"/>
<organism evidence="1 2">
    <name type="scientific">Crossiella equi</name>
    <dbReference type="NCBI Taxonomy" id="130796"/>
    <lineage>
        <taxon>Bacteria</taxon>
        <taxon>Bacillati</taxon>
        <taxon>Actinomycetota</taxon>
        <taxon>Actinomycetes</taxon>
        <taxon>Pseudonocardiales</taxon>
        <taxon>Pseudonocardiaceae</taxon>
        <taxon>Crossiella</taxon>
    </lineage>
</organism>
<reference evidence="1 2" key="1">
    <citation type="submission" date="2021-03" db="EMBL/GenBank/DDBJ databases">
        <title>Sequencing the genomes of 1000 actinobacteria strains.</title>
        <authorList>
            <person name="Klenk H.-P."/>
        </authorList>
    </citation>
    <scope>NUCLEOTIDE SEQUENCE [LARGE SCALE GENOMIC DNA]</scope>
    <source>
        <strain evidence="1 2">DSM 44580</strain>
    </source>
</reference>
<dbReference type="RefSeq" id="WP_086789666.1">
    <property type="nucleotide sequence ID" value="NZ_JAGIOO010000001.1"/>
</dbReference>
<evidence type="ECO:0000313" key="2">
    <source>
        <dbReference type="Proteomes" id="UP001519363"/>
    </source>
</evidence>
<comment type="caution">
    <text evidence="1">The sequence shown here is derived from an EMBL/GenBank/DDBJ whole genome shotgun (WGS) entry which is preliminary data.</text>
</comment>
<evidence type="ECO:0000313" key="1">
    <source>
        <dbReference type="EMBL" id="MBP2474058.1"/>
    </source>
</evidence>
<sequence length="73" mass="7672">MRFTDLRAALAGTAVEPTERADRAGELRWYVSTAGTASVHVVADADFAITNGFTVGDVWSIGRATGSRSSPLS</sequence>
<keyword evidence="2" id="KW-1185">Reference proteome</keyword>
<dbReference type="Proteomes" id="UP001519363">
    <property type="component" value="Unassembled WGS sequence"/>
</dbReference>
<accession>A0ABS5ABV1</accession>
<protein>
    <submittedName>
        <fullName evidence="1">Uncharacterized protein</fullName>
    </submittedName>
</protein>
<name>A0ABS5ABV1_9PSEU</name>
<dbReference type="EMBL" id="JAGIOO010000001">
    <property type="protein sequence ID" value="MBP2474058.1"/>
    <property type="molecule type" value="Genomic_DNA"/>
</dbReference>
<gene>
    <name evidence="1" type="ORF">JOF53_002930</name>
</gene>